<dbReference type="OrthoDB" id="10387603at2759"/>
<gene>
    <name evidence="1" type="ORF">TorRG33x02_285750</name>
</gene>
<reference evidence="2" key="1">
    <citation type="submission" date="2016-06" db="EMBL/GenBank/DDBJ databases">
        <title>Parallel loss of symbiosis genes in relatives of nitrogen-fixing non-legume Parasponia.</title>
        <authorList>
            <person name="Van Velzen R."/>
            <person name="Holmer R."/>
            <person name="Bu F."/>
            <person name="Rutten L."/>
            <person name="Van Zeijl A."/>
            <person name="Liu W."/>
            <person name="Santuari L."/>
            <person name="Cao Q."/>
            <person name="Sharma T."/>
            <person name="Shen D."/>
            <person name="Roswanjaya Y."/>
            <person name="Wardhani T."/>
            <person name="Kalhor M.S."/>
            <person name="Jansen J."/>
            <person name="Van den Hoogen J."/>
            <person name="Gungor B."/>
            <person name="Hartog M."/>
            <person name="Hontelez J."/>
            <person name="Verver J."/>
            <person name="Yang W.-C."/>
            <person name="Schijlen E."/>
            <person name="Repin R."/>
            <person name="Schilthuizen M."/>
            <person name="Schranz E."/>
            <person name="Heidstra R."/>
            <person name="Miyata K."/>
            <person name="Fedorova E."/>
            <person name="Kohlen W."/>
            <person name="Bisseling T."/>
            <person name="Smit S."/>
            <person name="Geurts R."/>
        </authorList>
    </citation>
    <scope>NUCLEOTIDE SEQUENCE [LARGE SCALE GENOMIC DNA]</scope>
    <source>
        <strain evidence="2">cv. RG33-2</strain>
    </source>
</reference>
<name>A0A2P5CGC1_TREOI</name>
<sequence>MRKIIKCGWAEPMGLLLRHGPTPTIYNGSSQAHIKARTDTHLCNTSIEPSLLLLDNAQFENKSRCPFGPKKIGN</sequence>
<organism evidence="1 2">
    <name type="scientific">Trema orientale</name>
    <name type="common">Charcoal tree</name>
    <name type="synonym">Celtis orientalis</name>
    <dbReference type="NCBI Taxonomy" id="63057"/>
    <lineage>
        <taxon>Eukaryota</taxon>
        <taxon>Viridiplantae</taxon>
        <taxon>Streptophyta</taxon>
        <taxon>Embryophyta</taxon>
        <taxon>Tracheophyta</taxon>
        <taxon>Spermatophyta</taxon>
        <taxon>Magnoliopsida</taxon>
        <taxon>eudicotyledons</taxon>
        <taxon>Gunneridae</taxon>
        <taxon>Pentapetalae</taxon>
        <taxon>rosids</taxon>
        <taxon>fabids</taxon>
        <taxon>Rosales</taxon>
        <taxon>Cannabaceae</taxon>
        <taxon>Trema</taxon>
    </lineage>
</organism>
<comment type="caution">
    <text evidence="1">The sequence shown here is derived from an EMBL/GenBank/DDBJ whole genome shotgun (WGS) entry which is preliminary data.</text>
</comment>
<accession>A0A2P5CGC1</accession>
<dbReference type="AlphaFoldDB" id="A0A2P5CGC1"/>
<evidence type="ECO:0000313" key="2">
    <source>
        <dbReference type="Proteomes" id="UP000237000"/>
    </source>
</evidence>
<protein>
    <submittedName>
        <fullName evidence="1">Uncharacterized protein</fullName>
    </submittedName>
</protein>
<dbReference type="EMBL" id="JXTC01000368">
    <property type="protein sequence ID" value="PON60091.1"/>
    <property type="molecule type" value="Genomic_DNA"/>
</dbReference>
<dbReference type="InParanoid" id="A0A2P5CGC1"/>
<keyword evidence="2" id="KW-1185">Reference proteome</keyword>
<evidence type="ECO:0000313" key="1">
    <source>
        <dbReference type="EMBL" id="PON60091.1"/>
    </source>
</evidence>
<dbReference type="Proteomes" id="UP000237000">
    <property type="component" value="Unassembled WGS sequence"/>
</dbReference>
<proteinExistence type="predicted"/>